<gene>
    <name evidence="4" type="ORF">C5Q98_00065</name>
    <name evidence="5" type="ORF">C5Q98_00925</name>
    <name evidence="6" type="ORF">C5Q98_04465</name>
</gene>
<feature type="domain" description="Insertion element IS150 protein InsJ-like helix-turn-helix" evidence="3">
    <location>
        <begin position="131"/>
        <end position="183"/>
    </location>
</feature>
<dbReference type="PANTHER" id="PTHR33795:SF1">
    <property type="entry name" value="INSERTION ELEMENT IS150 PROTEIN INSJ"/>
    <property type="match status" value="1"/>
</dbReference>
<dbReference type="Gene3D" id="1.10.10.10">
    <property type="entry name" value="Winged helix-like DNA-binding domain superfamily/Winged helix DNA-binding domain"/>
    <property type="match status" value="1"/>
</dbReference>
<dbReference type="KEGG" id="fsa:C5Q98_04465"/>
<evidence type="ECO:0000313" key="5">
    <source>
        <dbReference type="EMBL" id="AVM41881.1"/>
    </source>
</evidence>
<dbReference type="GO" id="GO:0043565">
    <property type="term" value="F:sequence-specific DNA binding"/>
    <property type="evidence" value="ECO:0007669"/>
    <property type="project" value="InterPro"/>
</dbReference>
<protein>
    <recommendedName>
        <fullName evidence="3">Insertion element IS150 protein InsJ-like helix-turn-helix domain-containing protein</fullName>
    </recommendedName>
</protein>
<proteinExistence type="inferred from homology"/>
<dbReference type="Proteomes" id="UP000237947">
    <property type="component" value="Chromosome"/>
</dbReference>
<dbReference type="KEGG" id="fsa:C5Q98_00065"/>
<dbReference type="KEGG" id="fsa:C5Q98_00925"/>
<dbReference type="PANTHER" id="PTHR33795">
    <property type="entry name" value="INSERTION ELEMENT IS150 PROTEIN INSJ"/>
    <property type="match status" value="1"/>
</dbReference>
<evidence type="ECO:0000313" key="4">
    <source>
        <dbReference type="EMBL" id="AVM41719.1"/>
    </source>
</evidence>
<evidence type="ECO:0000313" key="7">
    <source>
        <dbReference type="Proteomes" id="UP000237947"/>
    </source>
</evidence>
<feature type="coiled-coil region" evidence="2">
    <location>
        <begin position="196"/>
        <end position="232"/>
    </location>
</feature>
<evidence type="ECO:0000259" key="3">
    <source>
        <dbReference type="Pfam" id="PF13518"/>
    </source>
</evidence>
<keyword evidence="7" id="KW-1185">Reference proteome</keyword>
<accession>A0A2S0KLI7</accession>
<reference evidence="5" key="1">
    <citation type="submission" date="2018-02" db="EMBL/GenBank/DDBJ databases">
        <authorList>
            <person name="Cohen D.B."/>
            <person name="Kent A.D."/>
        </authorList>
    </citation>
    <scope>NUCLEOTIDE SEQUENCE</scope>
    <source>
        <strain evidence="5">CCUG 47711</strain>
    </source>
</reference>
<dbReference type="SUPFAM" id="SSF46689">
    <property type="entry name" value="Homeodomain-like"/>
    <property type="match status" value="1"/>
</dbReference>
<dbReference type="InterPro" id="IPR055247">
    <property type="entry name" value="InsJ-like_HTH"/>
</dbReference>
<dbReference type="EMBL" id="CP027226">
    <property type="protein sequence ID" value="AVM41719.1"/>
    <property type="molecule type" value="Genomic_DNA"/>
</dbReference>
<evidence type="ECO:0000313" key="6">
    <source>
        <dbReference type="EMBL" id="AVM42515.1"/>
    </source>
</evidence>
<dbReference type="EMBL" id="CP027226">
    <property type="protein sequence ID" value="AVM41881.1"/>
    <property type="molecule type" value="Genomic_DNA"/>
</dbReference>
<dbReference type="Gene3D" id="1.10.10.60">
    <property type="entry name" value="Homeodomain-like"/>
    <property type="match status" value="1"/>
</dbReference>
<comment type="similarity">
    <text evidence="1">Belongs to the IS150/IS1296 orfA family.</text>
</comment>
<dbReference type="Pfam" id="PF13518">
    <property type="entry name" value="HTH_28"/>
    <property type="match status" value="1"/>
</dbReference>
<evidence type="ECO:0000256" key="1">
    <source>
        <dbReference type="ARBA" id="ARBA00038232"/>
    </source>
</evidence>
<name>A0A2S0KLI7_9FIRM</name>
<sequence>MGRKPKFSAEVKIKACLEYEDGYESFESIAKKLHADKETVRTWYLKYKQRGETVFNTSNRNKTYPKEFKNMVISEYTNGECSYSELEAKYNISQSVIRGWVNKWYSGIEITDYDPKGDIYTMESRITTYEERLEIVKWVIENNLSYKEAADKYALPYANVYKWTKSYQRNGEEALRYKKRGRKSKSEIDFDNLSEIEKLKIELEKERSLRKRKELELEVLKKKEELERKLQSRK</sequence>
<dbReference type="SUPFAM" id="SSF48295">
    <property type="entry name" value="TrpR-like"/>
    <property type="match status" value="2"/>
</dbReference>
<dbReference type="InterPro" id="IPR009057">
    <property type="entry name" value="Homeodomain-like_sf"/>
</dbReference>
<dbReference type="InterPro" id="IPR036388">
    <property type="entry name" value="WH-like_DNA-bd_sf"/>
</dbReference>
<organism evidence="5 7">
    <name type="scientific">Fastidiosipila sanguinis</name>
    <dbReference type="NCBI Taxonomy" id="236753"/>
    <lineage>
        <taxon>Bacteria</taxon>
        <taxon>Bacillati</taxon>
        <taxon>Bacillota</taxon>
        <taxon>Clostridia</taxon>
        <taxon>Eubacteriales</taxon>
        <taxon>Oscillospiraceae</taxon>
        <taxon>Fastidiosipila</taxon>
    </lineage>
</organism>
<dbReference type="InterPro" id="IPR010921">
    <property type="entry name" value="Trp_repressor/repl_initiator"/>
</dbReference>
<dbReference type="OrthoDB" id="9797531at2"/>
<dbReference type="InterPro" id="IPR052057">
    <property type="entry name" value="IS150/IS1296_orfA-like"/>
</dbReference>
<keyword evidence="2" id="KW-0175">Coiled coil</keyword>
<evidence type="ECO:0000256" key="2">
    <source>
        <dbReference type="SAM" id="Coils"/>
    </source>
</evidence>
<reference evidence="7" key="2">
    <citation type="submission" date="2018-02" db="EMBL/GenBank/DDBJ databases">
        <authorList>
            <person name="Holder M.E."/>
            <person name="Ajami N.J."/>
            <person name="Petrosino J.F."/>
        </authorList>
    </citation>
    <scope>NUCLEOTIDE SEQUENCE [LARGE SCALE GENOMIC DNA]</scope>
    <source>
        <strain evidence="7">CCUG 47711</strain>
    </source>
</reference>
<dbReference type="RefSeq" id="WP_106011707.1">
    <property type="nucleotide sequence ID" value="NZ_CP027226.1"/>
</dbReference>
<dbReference type="AlphaFoldDB" id="A0A2S0KLI7"/>
<dbReference type="EMBL" id="CP027226">
    <property type="protein sequence ID" value="AVM42515.1"/>
    <property type="molecule type" value="Genomic_DNA"/>
</dbReference>